<dbReference type="GO" id="GO:0016787">
    <property type="term" value="F:hydrolase activity"/>
    <property type="evidence" value="ECO:0007669"/>
    <property type="project" value="UniProtKB-KW"/>
</dbReference>
<dbReference type="FunFam" id="1.10.340.70:FF:000001">
    <property type="entry name" value="Retrovirus-related Pol polyprotein from transposon gypsy-like Protein"/>
    <property type="match status" value="1"/>
</dbReference>
<dbReference type="PANTHER" id="PTHR37984">
    <property type="entry name" value="PROTEIN CBG26694"/>
    <property type="match status" value="1"/>
</dbReference>
<dbReference type="Proteomes" id="UP001460270">
    <property type="component" value="Unassembled WGS sequence"/>
</dbReference>
<evidence type="ECO:0000256" key="7">
    <source>
        <dbReference type="ARBA" id="ARBA00039658"/>
    </source>
</evidence>
<evidence type="ECO:0000256" key="6">
    <source>
        <dbReference type="ARBA" id="ARBA00022918"/>
    </source>
</evidence>
<dbReference type="PANTHER" id="PTHR37984:SF15">
    <property type="entry name" value="INTEGRASE CATALYTIC DOMAIN-CONTAINING PROTEIN"/>
    <property type="match status" value="1"/>
</dbReference>
<dbReference type="SUPFAM" id="SSF56672">
    <property type="entry name" value="DNA/RNA polymerases"/>
    <property type="match status" value="1"/>
</dbReference>
<dbReference type="Gene3D" id="3.10.20.370">
    <property type="match status" value="1"/>
</dbReference>
<keyword evidence="3" id="KW-0540">Nuclease</keyword>
<dbReference type="EMBL" id="JBBPFD010000021">
    <property type="protein sequence ID" value="KAK7881963.1"/>
    <property type="molecule type" value="Genomic_DNA"/>
</dbReference>
<evidence type="ECO:0000256" key="4">
    <source>
        <dbReference type="ARBA" id="ARBA00022759"/>
    </source>
</evidence>
<keyword evidence="4" id="KW-0255">Endonuclease</keyword>
<dbReference type="SUPFAM" id="SSF53098">
    <property type="entry name" value="Ribonuclease H-like"/>
    <property type="match status" value="1"/>
</dbReference>
<evidence type="ECO:0000313" key="11">
    <source>
        <dbReference type="EMBL" id="KAK7881963.1"/>
    </source>
</evidence>
<feature type="region of interest" description="Disordered" evidence="9">
    <location>
        <begin position="81"/>
        <end position="125"/>
    </location>
</feature>
<dbReference type="FunFam" id="3.30.420.10:FF:000269">
    <property type="entry name" value="Uncharacterized protein"/>
    <property type="match status" value="1"/>
</dbReference>
<dbReference type="FunFam" id="3.10.20.370:FF:000001">
    <property type="entry name" value="Retrovirus-related Pol polyprotein from transposon 17.6-like protein"/>
    <property type="match status" value="1"/>
</dbReference>
<feature type="region of interest" description="Disordered" evidence="9">
    <location>
        <begin position="1045"/>
        <end position="1070"/>
    </location>
</feature>
<dbReference type="Gene3D" id="1.10.340.70">
    <property type="match status" value="1"/>
</dbReference>
<dbReference type="Pfam" id="PF17921">
    <property type="entry name" value="Integrase_H2C2"/>
    <property type="match status" value="1"/>
</dbReference>
<dbReference type="GO" id="GO:0004519">
    <property type="term" value="F:endonuclease activity"/>
    <property type="evidence" value="ECO:0007669"/>
    <property type="project" value="UniProtKB-KW"/>
</dbReference>
<keyword evidence="6" id="KW-0695">RNA-directed DNA polymerase</keyword>
<dbReference type="GO" id="GO:0015074">
    <property type="term" value="P:DNA integration"/>
    <property type="evidence" value="ECO:0007669"/>
    <property type="project" value="InterPro"/>
</dbReference>
<dbReference type="Pfam" id="PF14893">
    <property type="entry name" value="PNMA"/>
    <property type="match status" value="1"/>
</dbReference>
<dbReference type="InterPro" id="IPR041373">
    <property type="entry name" value="RT_RNaseH"/>
</dbReference>
<dbReference type="Pfam" id="PF00665">
    <property type="entry name" value="rve"/>
    <property type="match status" value="1"/>
</dbReference>
<feature type="region of interest" description="Disordered" evidence="9">
    <location>
        <begin position="1134"/>
        <end position="1154"/>
    </location>
</feature>
<proteinExistence type="predicted"/>
<dbReference type="InterPro" id="IPR043502">
    <property type="entry name" value="DNA/RNA_pol_sf"/>
</dbReference>
<keyword evidence="12" id="KW-1185">Reference proteome</keyword>
<dbReference type="CDD" id="cd09274">
    <property type="entry name" value="RNase_HI_RT_Ty3"/>
    <property type="match status" value="1"/>
</dbReference>
<dbReference type="InterPro" id="IPR012337">
    <property type="entry name" value="RNaseH-like_sf"/>
</dbReference>
<feature type="domain" description="Integrase catalytic" evidence="10">
    <location>
        <begin position="754"/>
        <end position="911"/>
    </location>
</feature>
<evidence type="ECO:0000256" key="9">
    <source>
        <dbReference type="SAM" id="MobiDB-lite"/>
    </source>
</evidence>
<name>A0AAW0MMG5_9GOBI</name>
<dbReference type="GO" id="GO:0003676">
    <property type="term" value="F:nucleic acid binding"/>
    <property type="evidence" value="ECO:0007669"/>
    <property type="project" value="InterPro"/>
</dbReference>
<evidence type="ECO:0000256" key="1">
    <source>
        <dbReference type="ARBA" id="ARBA00022679"/>
    </source>
</evidence>
<comment type="caution">
    <text evidence="11">The sequence shown here is derived from an EMBL/GenBank/DDBJ whole genome shotgun (WGS) entry which is preliminary data.</text>
</comment>
<evidence type="ECO:0000256" key="3">
    <source>
        <dbReference type="ARBA" id="ARBA00022722"/>
    </source>
</evidence>
<dbReference type="Gene3D" id="3.30.420.10">
    <property type="entry name" value="Ribonuclease H-like superfamily/Ribonuclease H"/>
    <property type="match status" value="1"/>
</dbReference>
<evidence type="ECO:0000313" key="12">
    <source>
        <dbReference type="Proteomes" id="UP001460270"/>
    </source>
</evidence>
<dbReference type="AlphaFoldDB" id="A0AAW0MMG5"/>
<evidence type="ECO:0000256" key="5">
    <source>
        <dbReference type="ARBA" id="ARBA00022801"/>
    </source>
</evidence>
<dbReference type="PROSITE" id="PS50994">
    <property type="entry name" value="INTEGRASE"/>
    <property type="match status" value="1"/>
</dbReference>
<keyword evidence="2" id="KW-0548">Nucleotidyltransferase</keyword>
<dbReference type="GO" id="GO:0003964">
    <property type="term" value="F:RNA-directed DNA polymerase activity"/>
    <property type="evidence" value="ECO:0007669"/>
    <property type="project" value="UniProtKB-KW"/>
</dbReference>
<sequence length="1225" mass="137304">MLPYRFVSEDKSLTYEISELSTVCATQVEQVTTNTYLRELENVAKLTGKDYAEVLKDVMSLLGHSVAELGSKLTEDAGEAMLDTSPSTGAPPVVTPPAPEQSKALPDRSAQSRPTLPPTPDLNPPEIQRYVVEHIVKNEDSAMLHFSAQRLRAFSGRLPRPQNENDYETWRSTVDLMLNDPSISDLQRSRRIFESLLPPAADLVKHLTLETPAAVYIHTLDSAYGTVQDGDELYAKFMDTFQNAGEKPSSYLQRLQAALTVAVKRGGVPPAEVDKRLLNQFCRGCWDNTLISELQLKQRKSTPPSFSDLLLLLRTEEDREAAKLLRMKQHLGPAKVKSQAQYAYSQPEEKSQTATLEQLTRQLADIQRQLTALTAAQSSSKSAAAKPTSSRHSVLGFADPKRPYILHTDASTTGLGAALYQEQDGHLRVIAYASRGLSSSEARYPAHKLEFLALKWSITEKFHDYLYGANFVVVTDNNPLTYILTSAKLDAASHRWLAALSTYTFTLQYRAGKQNCDADALSRRPHNSSFSDVSSDSDVIHQFTQEHSCDPGYSIAPEVVAAICHSCLVRTCSLSGSSDLHPFTLVESLSLSASCIPDCYIDESQHGLPVIPSFSLEELRTKQRSDPSIREVIHQLETGERVPPTARQELPELALLLRELNRLELRDDLLYRKRQEGEDVQFQLVLPEDLRPLVLTSLHNDMGHLGIERTLDLVRSRFFWPRMSADVETKIRTCNRCVRRKTQPERAAPLVNIVTTRPLELVCMDFLSLEPDQSNTKDILVLTDHFTKFAVALPTPNQKARTVARCLWENFIVCYGFPERLHTDQGPDFESKLIKELCEISGIEKTRTTPYHPRGNPVERFNRTLLSMLGTLESTQKKRWKEYVKPLVHAYNCTRNDVTGFTPYELMFGRSPRLPIDLAFGLPIRGQQSKSHSQYVENLRSRLEQSYQLASKNSAKSAARNKSRFDLRVTPSSLEVGDRVLVRNVRLRGKHKLEDKWEKEVYVVLSRAGDLPVYTVRPESAVHGPTRTLHRDLLLPCGFLPVDVDPTPEPSPVRRPVTRSQPQSDPSAELCDEECDLPYLSTHPPEHFKFEHIVPVVSVPVPTDAADPGPVLPYHLPDLDESSADVRVVPPPSPVKNIEEHLPAPEDLAGSPTQPEEEILPVMDVHGEEEESGGPAETSPIRQLHRPIWLKHPSLLTFQNLLSLVRLCVVLHASGSRPSAYVIPL</sequence>
<protein>
    <recommendedName>
        <fullName evidence="7">Gypsy retrotransposon integrase-like protein 1</fullName>
    </recommendedName>
</protein>
<dbReference type="InterPro" id="IPR048270">
    <property type="entry name" value="PNMA_C"/>
</dbReference>
<feature type="coiled-coil region" evidence="8">
    <location>
        <begin position="349"/>
        <end position="376"/>
    </location>
</feature>
<keyword evidence="8" id="KW-0175">Coiled coil</keyword>
<dbReference type="InterPro" id="IPR001584">
    <property type="entry name" value="Integrase_cat-core"/>
</dbReference>
<reference evidence="12" key="1">
    <citation type="submission" date="2024-04" db="EMBL/GenBank/DDBJ databases">
        <title>Salinicola lusitanus LLJ914,a marine bacterium isolated from the Okinawa Trough.</title>
        <authorList>
            <person name="Li J."/>
        </authorList>
    </citation>
    <scope>NUCLEOTIDE SEQUENCE [LARGE SCALE GENOMIC DNA]</scope>
</reference>
<dbReference type="InterPro" id="IPR050951">
    <property type="entry name" value="Retrovirus_Pol_polyprotein"/>
</dbReference>
<dbReference type="InterPro" id="IPR041588">
    <property type="entry name" value="Integrase_H2C2"/>
</dbReference>
<organism evidence="11 12">
    <name type="scientific">Mugilogobius chulae</name>
    <name type="common">yellowstripe goby</name>
    <dbReference type="NCBI Taxonomy" id="88201"/>
    <lineage>
        <taxon>Eukaryota</taxon>
        <taxon>Metazoa</taxon>
        <taxon>Chordata</taxon>
        <taxon>Craniata</taxon>
        <taxon>Vertebrata</taxon>
        <taxon>Euteleostomi</taxon>
        <taxon>Actinopterygii</taxon>
        <taxon>Neopterygii</taxon>
        <taxon>Teleostei</taxon>
        <taxon>Neoteleostei</taxon>
        <taxon>Acanthomorphata</taxon>
        <taxon>Gobiaria</taxon>
        <taxon>Gobiiformes</taxon>
        <taxon>Gobioidei</taxon>
        <taxon>Gobiidae</taxon>
        <taxon>Gobionellinae</taxon>
        <taxon>Mugilogobius</taxon>
    </lineage>
</organism>
<evidence type="ECO:0000256" key="2">
    <source>
        <dbReference type="ARBA" id="ARBA00022695"/>
    </source>
</evidence>
<dbReference type="InterPro" id="IPR036397">
    <property type="entry name" value="RNaseH_sf"/>
</dbReference>
<gene>
    <name evidence="11" type="ORF">WMY93_028137</name>
</gene>
<evidence type="ECO:0000256" key="8">
    <source>
        <dbReference type="SAM" id="Coils"/>
    </source>
</evidence>
<evidence type="ECO:0000259" key="10">
    <source>
        <dbReference type="PROSITE" id="PS50994"/>
    </source>
</evidence>
<keyword evidence="5" id="KW-0378">Hydrolase</keyword>
<accession>A0AAW0MMG5</accession>
<dbReference type="Pfam" id="PF17917">
    <property type="entry name" value="RT_RNaseH"/>
    <property type="match status" value="1"/>
</dbReference>
<keyword evidence="1" id="KW-0808">Transferase</keyword>